<dbReference type="AlphaFoldDB" id="G7Y2R8"/>
<keyword evidence="3" id="KW-1185">Reference proteome</keyword>
<reference key="2">
    <citation type="submission" date="2011-10" db="EMBL/GenBank/DDBJ databases">
        <title>The genome and transcriptome sequence of Clonorchis sinensis provide insights into the carcinogenic liver fluke.</title>
        <authorList>
            <person name="Wang X."/>
            <person name="Huang Y."/>
            <person name="Chen W."/>
            <person name="Liu H."/>
            <person name="Guo L."/>
            <person name="Chen Y."/>
            <person name="Luo F."/>
            <person name="Zhou W."/>
            <person name="Sun J."/>
            <person name="Mao Q."/>
            <person name="Liang P."/>
            <person name="Zhou C."/>
            <person name="Tian Y."/>
            <person name="Men J."/>
            <person name="Lv X."/>
            <person name="Huang L."/>
            <person name="Zhou J."/>
            <person name="Hu Y."/>
            <person name="Li R."/>
            <person name="Zhang F."/>
            <person name="Lei H."/>
            <person name="Li X."/>
            <person name="Hu X."/>
            <person name="Liang C."/>
            <person name="Xu J."/>
            <person name="Wu Z."/>
            <person name="Yu X."/>
        </authorList>
    </citation>
    <scope>NUCLEOTIDE SEQUENCE</scope>
    <source>
        <strain>Henan</strain>
    </source>
</reference>
<name>G7Y2R8_CLOSI</name>
<evidence type="ECO:0000256" key="1">
    <source>
        <dbReference type="SAM" id="Phobius"/>
    </source>
</evidence>
<gene>
    <name evidence="2" type="ORF">CLF_100136</name>
</gene>
<feature type="transmembrane region" description="Helical" evidence="1">
    <location>
        <begin position="66"/>
        <end position="88"/>
    </location>
</feature>
<dbReference type="EMBL" id="DF142831">
    <property type="protein sequence ID" value="GAA47255.1"/>
    <property type="molecule type" value="Genomic_DNA"/>
</dbReference>
<organism evidence="2 3">
    <name type="scientific">Clonorchis sinensis</name>
    <name type="common">Chinese liver fluke</name>
    <dbReference type="NCBI Taxonomy" id="79923"/>
    <lineage>
        <taxon>Eukaryota</taxon>
        <taxon>Metazoa</taxon>
        <taxon>Spiralia</taxon>
        <taxon>Lophotrochozoa</taxon>
        <taxon>Platyhelminthes</taxon>
        <taxon>Trematoda</taxon>
        <taxon>Digenea</taxon>
        <taxon>Opisthorchiida</taxon>
        <taxon>Opisthorchiata</taxon>
        <taxon>Opisthorchiidae</taxon>
        <taxon>Clonorchis</taxon>
    </lineage>
</organism>
<accession>G7Y2R8</accession>
<keyword evidence="1" id="KW-1133">Transmembrane helix</keyword>
<evidence type="ECO:0000313" key="2">
    <source>
        <dbReference type="EMBL" id="GAA47255.1"/>
    </source>
</evidence>
<keyword evidence="1" id="KW-0472">Membrane</keyword>
<sequence length="393" mass="45233">MSLRTGLDAITRENQKTAVVAESTPARHWFPRFKLMPRAGKRLIDKEHNRFIANMRVRLRKCETGYCIWIGVVDYWLYTFTVFVRVIVMCVRPCKELQVCKPKFPKITANQTSHNTKLMNTESCIYASWFAVQTPDKSSAISTFSGLKSIPLGLTTDKYASPSSFDFAASNTAYSYRIPQLDNRRKHGSLIIANGTNWAMPHMDTGLVRMRPLPPDFSRLGLGNLTVSQHSCTKRMLQLNFFMIGRRIKILRIVEALFSPARIDTGQVFTIGGRDKRHRVQYQKARAVFRLSQTINLWETQLTLKNLCRSMRNGGVTRKKRGAEKGYSETLVNWFVEETGRLWMSPQLQSTSLDKPPEVFPCTQTKAIRFRFSLAHVNRILYRDFDSNARQKT</sequence>
<protein>
    <submittedName>
        <fullName evidence="2">Uncharacterized protein</fullName>
    </submittedName>
</protein>
<keyword evidence="1" id="KW-0812">Transmembrane</keyword>
<evidence type="ECO:0000313" key="3">
    <source>
        <dbReference type="Proteomes" id="UP000008909"/>
    </source>
</evidence>
<proteinExistence type="predicted"/>
<dbReference type="Proteomes" id="UP000008909">
    <property type="component" value="Unassembled WGS sequence"/>
</dbReference>
<reference evidence="2" key="1">
    <citation type="journal article" date="2011" name="Genome Biol.">
        <title>The draft genome of the carcinogenic human liver fluke Clonorchis sinensis.</title>
        <authorList>
            <person name="Wang X."/>
            <person name="Chen W."/>
            <person name="Huang Y."/>
            <person name="Sun J."/>
            <person name="Men J."/>
            <person name="Liu H."/>
            <person name="Luo F."/>
            <person name="Guo L."/>
            <person name="Lv X."/>
            <person name="Deng C."/>
            <person name="Zhou C."/>
            <person name="Fan Y."/>
            <person name="Li X."/>
            <person name="Huang L."/>
            <person name="Hu Y."/>
            <person name="Liang C."/>
            <person name="Hu X."/>
            <person name="Xu J."/>
            <person name="Yu X."/>
        </authorList>
    </citation>
    <scope>NUCLEOTIDE SEQUENCE [LARGE SCALE GENOMIC DNA]</scope>
    <source>
        <strain evidence="2">Henan</strain>
    </source>
</reference>